<evidence type="ECO:0000313" key="2">
    <source>
        <dbReference type="Proteomes" id="UP001164539"/>
    </source>
</evidence>
<gene>
    <name evidence="1" type="ORF">OWV82_020653</name>
</gene>
<dbReference type="Proteomes" id="UP001164539">
    <property type="component" value="Chromosome 11"/>
</dbReference>
<comment type="caution">
    <text evidence="1">The sequence shown here is derived from an EMBL/GenBank/DDBJ whole genome shotgun (WGS) entry which is preliminary data.</text>
</comment>
<reference evidence="1 2" key="1">
    <citation type="journal article" date="2023" name="Science">
        <title>Complex scaffold remodeling in plant triterpene biosynthesis.</title>
        <authorList>
            <person name="De La Pena R."/>
            <person name="Hodgson H."/>
            <person name="Liu J.C."/>
            <person name="Stephenson M.J."/>
            <person name="Martin A.C."/>
            <person name="Owen C."/>
            <person name="Harkess A."/>
            <person name="Leebens-Mack J."/>
            <person name="Jimenez L.E."/>
            <person name="Osbourn A."/>
            <person name="Sattely E.S."/>
        </authorList>
    </citation>
    <scope>NUCLEOTIDE SEQUENCE [LARGE SCALE GENOMIC DNA]</scope>
    <source>
        <strain evidence="2">cv. JPN11</strain>
        <tissue evidence="1">Leaf</tissue>
    </source>
</reference>
<dbReference type="EMBL" id="CM051404">
    <property type="protein sequence ID" value="KAJ4707083.1"/>
    <property type="molecule type" value="Genomic_DNA"/>
</dbReference>
<name>A0ACC1X7K5_MELAZ</name>
<organism evidence="1 2">
    <name type="scientific">Melia azedarach</name>
    <name type="common">Chinaberry tree</name>
    <dbReference type="NCBI Taxonomy" id="155640"/>
    <lineage>
        <taxon>Eukaryota</taxon>
        <taxon>Viridiplantae</taxon>
        <taxon>Streptophyta</taxon>
        <taxon>Embryophyta</taxon>
        <taxon>Tracheophyta</taxon>
        <taxon>Spermatophyta</taxon>
        <taxon>Magnoliopsida</taxon>
        <taxon>eudicotyledons</taxon>
        <taxon>Gunneridae</taxon>
        <taxon>Pentapetalae</taxon>
        <taxon>rosids</taxon>
        <taxon>malvids</taxon>
        <taxon>Sapindales</taxon>
        <taxon>Meliaceae</taxon>
        <taxon>Melia</taxon>
    </lineage>
</organism>
<proteinExistence type="predicted"/>
<protein>
    <submittedName>
        <fullName evidence="1">Cysteine-rich receptor-like protein kinase</fullName>
    </submittedName>
</protein>
<sequence length="662" mass="73733">MLFKLFSFFLIFHFICLTSAEDNPRIYVCDSSSNYTLGSVFSTNLGIALNALQNNSTAPTGFSTTTVSATDSSQSVTALALCRATLTSSDCQACVDSAVLSIRRVCPNQTAAQVWHTYCMLRYSSVNFINKADSSNAYKIYDTRDVPDRLNFDQTVKNFTENLAFLAGKSDKRFAVAKMNIISSDLPVYGYVDCTRDVNGESCTKCLLSARTYMIGCCSGKWAVWVVTPTCSIQVNRDPVHKDWETAADISTLLAPTPAPAPVVKPEPEAAGGSRGRRRKLTIIGVVAGVLATVMIFIVGLLLTMKRRKWRFMEEDADEAMEEGIQMIRSSSFDLDVLITATDNFSSENILGRGGFGTVYKGRMLDGREVAVKKLATNSMQGQQEFGNEVRVLLKMQHRNLVQLLGCCVQGEERFLVYEYLPNKSLDKFLFDKSKSALLDWPKRLNIIMGVARGLLYLHQDSVIRIIHRDIKASNILLDQYMDPKISDFGLAKLFTDEQSRSRTQQIAGTFGYMAPEYAIRGFISVKSDVFSFGVLMLEIISGRKNFDRQLDTESRELLKLARRLEEEVRLLELVDVTIGSFPEEIALRYLRIALLCTEESVQDRPTMSSILSMLCNSSVTIPSGADPPDYEDDRDNIDSTAAGRQDLLSVNSITITLLKGR</sequence>
<evidence type="ECO:0000313" key="1">
    <source>
        <dbReference type="EMBL" id="KAJ4707083.1"/>
    </source>
</evidence>
<accession>A0ACC1X7K5</accession>
<keyword evidence="2" id="KW-1185">Reference proteome</keyword>